<dbReference type="AlphaFoldDB" id="A0A9Q0NG14"/>
<protein>
    <submittedName>
        <fullName evidence="1">Uncharacterized protein</fullName>
    </submittedName>
</protein>
<dbReference type="EMBL" id="WJQU01000001">
    <property type="protein sequence ID" value="KAJ6649227.1"/>
    <property type="molecule type" value="Genomic_DNA"/>
</dbReference>
<feature type="non-terminal residue" evidence="1">
    <location>
        <position position="1"/>
    </location>
</feature>
<reference evidence="1" key="1">
    <citation type="submission" date="2022-07" db="EMBL/GenBank/DDBJ databases">
        <authorList>
            <person name="Trinca V."/>
            <person name="Uliana J.V.C."/>
            <person name="Torres T.T."/>
            <person name="Ward R.J."/>
            <person name="Monesi N."/>
        </authorList>
    </citation>
    <scope>NUCLEOTIDE SEQUENCE</scope>
    <source>
        <strain evidence="1">HSMRA1968</strain>
        <tissue evidence="1">Whole embryos</tissue>
    </source>
</reference>
<gene>
    <name evidence="1" type="ORF">Bhyg_04461</name>
</gene>
<keyword evidence="2" id="KW-1185">Reference proteome</keyword>
<dbReference type="Proteomes" id="UP001151699">
    <property type="component" value="Chromosome A"/>
</dbReference>
<evidence type="ECO:0000313" key="1">
    <source>
        <dbReference type="EMBL" id="KAJ6649227.1"/>
    </source>
</evidence>
<proteinExistence type="predicted"/>
<organism evidence="1 2">
    <name type="scientific">Pseudolycoriella hygida</name>
    <dbReference type="NCBI Taxonomy" id="35572"/>
    <lineage>
        <taxon>Eukaryota</taxon>
        <taxon>Metazoa</taxon>
        <taxon>Ecdysozoa</taxon>
        <taxon>Arthropoda</taxon>
        <taxon>Hexapoda</taxon>
        <taxon>Insecta</taxon>
        <taxon>Pterygota</taxon>
        <taxon>Neoptera</taxon>
        <taxon>Endopterygota</taxon>
        <taxon>Diptera</taxon>
        <taxon>Nematocera</taxon>
        <taxon>Sciaroidea</taxon>
        <taxon>Sciaridae</taxon>
        <taxon>Pseudolycoriella</taxon>
    </lineage>
</organism>
<comment type="caution">
    <text evidence="1">The sequence shown here is derived from an EMBL/GenBank/DDBJ whole genome shotgun (WGS) entry which is preliminary data.</text>
</comment>
<name>A0A9Q0NG14_9DIPT</name>
<evidence type="ECO:0000313" key="2">
    <source>
        <dbReference type="Proteomes" id="UP001151699"/>
    </source>
</evidence>
<sequence length="68" mass="8028">CKYFKSRRIGAKKIRNCDGVFLRLHFLTQFIAKACKYFKSRRIGAKKIRNCDGVFLRLHFLTQFIAKG</sequence>
<accession>A0A9Q0NG14</accession>